<dbReference type="EMBL" id="VNWL01000008">
    <property type="protein sequence ID" value="TXK07131.1"/>
    <property type="molecule type" value="Genomic_DNA"/>
</dbReference>
<keyword evidence="3" id="KW-0413">Isomerase</keyword>
<proteinExistence type="inferred from homology"/>
<dbReference type="GO" id="GO:0009378">
    <property type="term" value="F:four-way junction helicase activity"/>
    <property type="evidence" value="ECO:0007669"/>
    <property type="project" value="TreeGrafter"/>
</dbReference>
<dbReference type="GO" id="GO:0003677">
    <property type="term" value="F:DNA binding"/>
    <property type="evidence" value="ECO:0007669"/>
    <property type="project" value="UniProtKB-KW"/>
</dbReference>
<dbReference type="Proteomes" id="UP000284189">
    <property type="component" value="Unassembled WGS sequence"/>
</dbReference>
<dbReference type="GO" id="GO:0000724">
    <property type="term" value="P:double-strand break repair via homologous recombination"/>
    <property type="evidence" value="ECO:0007669"/>
    <property type="project" value="TreeGrafter"/>
</dbReference>
<dbReference type="Pfam" id="PF00271">
    <property type="entry name" value="Helicase_C"/>
    <property type="match status" value="1"/>
</dbReference>
<dbReference type="InterPro" id="IPR027417">
    <property type="entry name" value="P-loop_NTPase"/>
</dbReference>
<dbReference type="SUPFAM" id="SSF52540">
    <property type="entry name" value="P-loop containing nucleoside triphosphate hydrolases"/>
    <property type="match status" value="1"/>
</dbReference>
<evidence type="ECO:0000256" key="2">
    <source>
        <dbReference type="ARBA" id="ARBA00023125"/>
    </source>
</evidence>
<evidence type="ECO:0000256" key="4">
    <source>
        <dbReference type="ARBA" id="ARBA00034617"/>
    </source>
</evidence>
<evidence type="ECO:0000256" key="5">
    <source>
        <dbReference type="ARBA" id="ARBA00034808"/>
    </source>
</evidence>
<dbReference type="SMART" id="SM00490">
    <property type="entry name" value="HELICc"/>
    <property type="match status" value="1"/>
</dbReference>
<evidence type="ECO:0000256" key="3">
    <source>
        <dbReference type="ARBA" id="ARBA00023235"/>
    </source>
</evidence>
<sequence length="887" mass="103368">MELDAEAIVRFENTNRNELQYQVIEVKSDFDKKDPITKKLPSGNKLTFSVSPIEGAIKNKIAEDKQARIVELLTEIPKQIEFYNNQSDELIALAKKRVFDDSQLRLADIAISEFNPDSFYEQQDIDESSFFENGGIVFVPHRTWYQGVTDQFKFDTYDQKVYDDEGNIIHDFGDFILDDNGNKVRLTLSKRKGIADTIQKSNSKYAVGIFMGSSDEDDKTGKEIEASSFSNQSKFINSEQNIMVATKAFGMGIDKPNVRFTIHFNFPSSIESFVQEAGRAGRDRKIALSSIIFNQQLIYYFNSDFYKGIKDHFTEDVYKKLSLFKGERFLEDDLRIILNEVGLNNLFDEEVFKEHIGIINVDRDNLKYFHDNSFKGEEKEKVVIYELLNRISFPNSNQIKSLSEQLEEVTGLDEVYLSLNNNWLNVNAGFRQKIGGINLNNFRYSFHFSVFERNVAEQILNSLVVIIKASFVSYEDTTLLINWLNQAIATEFEDGIEKKLENIETGDVVNPEIEIHFNNKYADKKIYIRELTAKLQSSISERINQQNVEDCLCPDYMEFIGNLADKRPDLQINDLDDQVLNKALVIFYSPRTKADTDKALFRLLSIGVIDDYTVDYNKKTYTLKVVKKAEGEYKNRLFNYIKRYYSEIRANQEIQKVSEYRGNTEIQKCLGFLTDFIYREIERKRLRAIDDMIFACRIGLQKDGNEELKDFIFMYFNSKYAKKDYTINGEEYSLTVDTNDAKDFSFDNVWKYIEAIKIDDGSEKDNVKHLRGACLRLLRTNPENGALLVLKSFTLFVLGFGTNEVLYKETKDGFIEGFKSFRRHFPEMQFQDLINNILLFKEQTLQFANNKDEVLLVMDEFIHLLYVDFHKDWLAKFNDRYLKGYDR</sequence>
<dbReference type="PROSITE" id="PS51194">
    <property type="entry name" value="HELICASE_CTER"/>
    <property type="match status" value="1"/>
</dbReference>
<accession>A0A418NAP9</accession>
<keyword evidence="10" id="KW-1185">Reference proteome</keyword>
<evidence type="ECO:0000256" key="1">
    <source>
        <dbReference type="ARBA" id="ARBA00005446"/>
    </source>
</evidence>
<protein>
    <recommendedName>
        <fullName evidence="5">DNA 3'-5' helicase</fullName>
        <ecNumber evidence="5">5.6.2.4</ecNumber>
    </recommendedName>
</protein>
<evidence type="ECO:0000259" key="6">
    <source>
        <dbReference type="PROSITE" id="PS51194"/>
    </source>
</evidence>
<name>A0A418NAP9_9FLAO</name>
<dbReference type="PANTHER" id="PTHR13710:SF105">
    <property type="entry name" value="ATP-DEPENDENT DNA HELICASE Q1"/>
    <property type="match status" value="1"/>
</dbReference>
<dbReference type="PANTHER" id="PTHR13710">
    <property type="entry name" value="DNA HELICASE RECQ FAMILY MEMBER"/>
    <property type="match status" value="1"/>
</dbReference>
<dbReference type="AlphaFoldDB" id="A0A418NAP9"/>
<dbReference type="OrthoDB" id="9763310at2"/>
<dbReference type="GO" id="GO:0043138">
    <property type="term" value="F:3'-5' DNA helicase activity"/>
    <property type="evidence" value="ECO:0007669"/>
    <property type="project" value="UniProtKB-EC"/>
</dbReference>
<feature type="domain" description="Helicase C-terminal" evidence="6">
    <location>
        <begin position="168"/>
        <end position="342"/>
    </location>
</feature>
<reference evidence="8 10" key="2">
    <citation type="submission" date="2019-07" db="EMBL/GenBank/DDBJ databases">
        <title>Draft genome of two Muricauda strains isolated from deep sea.</title>
        <authorList>
            <person name="Sun C."/>
        </authorList>
    </citation>
    <scope>NUCLEOTIDE SEQUENCE [LARGE SCALE GENOMIC DNA]</scope>
    <source>
        <strain evidence="8 10">NH166</strain>
    </source>
</reference>
<evidence type="ECO:0000313" key="10">
    <source>
        <dbReference type="Proteomes" id="UP000321528"/>
    </source>
</evidence>
<dbReference type="GO" id="GO:0005737">
    <property type="term" value="C:cytoplasm"/>
    <property type="evidence" value="ECO:0007669"/>
    <property type="project" value="TreeGrafter"/>
</dbReference>
<dbReference type="Proteomes" id="UP000321528">
    <property type="component" value="Unassembled WGS sequence"/>
</dbReference>
<dbReference type="GO" id="GO:0005694">
    <property type="term" value="C:chromosome"/>
    <property type="evidence" value="ECO:0007669"/>
    <property type="project" value="TreeGrafter"/>
</dbReference>
<comment type="catalytic activity">
    <reaction evidence="4">
        <text>Couples ATP hydrolysis with the unwinding of duplex DNA by translocating in the 3'-5' direction.</text>
        <dbReference type="EC" id="5.6.2.4"/>
    </reaction>
</comment>
<dbReference type="EMBL" id="QXFJ01000009">
    <property type="protein sequence ID" value="RIV73318.1"/>
    <property type="molecule type" value="Genomic_DNA"/>
</dbReference>
<reference evidence="7 9" key="1">
    <citation type="submission" date="2018-08" db="EMBL/GenBank/DDBJ databases">
        <title>Proposal of Muricauda 72 sp.nov. and Muricauda NH166 sp.nov., isolated from seawater.</title>
        <authorList>
            <person name="Cheng H."/>
            <person name="Wu Y.-H."/>
            <person name="Guo L.-L."/>
            <person name="Xu X.-W."/>
        </authorList>
    </citation>
    <scope>NUCLEOTIDE SEQUENCE [LARGE SCALE GENOMIC DNA]</scope>
    <source>
        <strain evidence="7 9">NH166</strain>
    </source>
</reference>
<organism evidence="7 9">
    <name type="scientific">Flagellimonas aequoris</name>
    <dbReference type="NCBI Taxonomy" id="2306997"/>
    <lineage>
        <taxon>Bacteria</taxon>
        <taxon>Pseudomonadati</taxon>
        <taxon>Bacteroidota</taxon>
        <taxon>Flavobacteriia</taxon>
        <taxon>Flavobacteriales</taxon>
        <taxon>Flavobacteriaceae</taxon>
        <taxon>Flagellimonas</taxon>
    </lineage>
</organism>
<evidence type="ECO:0000313" key="9">
    <source>
        <dbReference type="Proteomes" id="UP000284189"/>
    </source>
</evidence>
<evidence type="ECO:0000313" key="8">
    <source>
        <dbReference type="EMBL" id="TXK07131.1"/>
    </source>
</evidence>
<dbReference type="Gene3D" id="3.40.50.300">
    <property type="entry name" value="P-loop containing nucleotide triphosphate hydrolases"/>
    <property type="match status" value="1"/>
</dbReference>
<evidence type="ECO:0000313" key="7">
    <source>
        <dbReference type="EMBL" id="RIV73318.1"/>
    </source>
</evidence>
<keyword evidence="2" id="KW-0238">DNA-binding</keyword>
<dbReference type="EC" id="5.6.2.4" evidence="5"/>
<comment type="similarity">
    <text evidence="1">Belongs to the helicase family. RecQ subfamily.</text>
</comment>
<dbReference type="InterPro" id="IPR001650">
    <property type="entry name" value="Helicase_C-like"/>
</dbReference>
<comment type="caution">
    <text evidence="7">The sequence shown here is derived from an EMBL/GenBank/DDBJ whole genome shotgun (WGS) entry which is preliminary data.</text>
</comment>
<gene>
    <name evidence="7" type="ORF">D2U88_02810</name>
    <name evidence="8" type="ORF">FQ019_02790</name>
</gene>